<feature type="region of interest" description="Disordered" evidence="1">
    <location>
        <begin position="1"/>
        <end position="42"/>
    </location>
</feature>
<feature type="compositionally biased region" description="Polar residues" evidence="1">
    <location>
        <begin position="173"/>
        <end position="183"/>
    </location>
</feature>
<name>A0A9P6DAN9_PLEER</name>
<organism evidence="2 3">
    <name type="scientific">Pleurotus eryngii</name>
    <name type="common">Boletus of the steppes</name>
    <dbReference type="NCBI Taxonomy" id="5323"/>
    <lineage>
        <taxon>Eukaryota</taxon>
        <taxon>Fungi</taxon>
        <taxon>Dikarya</taxon>
        <taxon>Basidiomycota</taxon>
        <taxon>Agaricomycotina</taxon>
        <taxon>Agaricomycetes</taxon>
        <taxon>Agaricomycetidae</taxon>
        <taxon>Agaricales</taxon>
        <taxon>Pleurotineae</taxon>
        <taxon>Pleurotaceae</taxon>
        <taxon>Pleurotus</taxon>
    </lineage>
</organism>
<evidence type="ECO:0000313" key="2">
    <source>
        <dbReference type="EMBL" id="KAF9488815.1"/>
    </source>
</evidence>
<evidence type="ECO:0000256" key="1">
    <source>
        <dbReference type="SAM" id="MobiDB-lite"/>
    </source>
</evidence>
<protein>
    <submittedName>
        <fullName evidence="2">Uncharacterized protein</fullName>
    </submittedName>
</protein>
<feature type="region of interest" description="Disordered" evidence="1">
    <location>
        <begin position="366"/>
        <end position="418"/>
    </location>
</feature>
<feature type="compositionally biased region" description="Polar residues" evidence="1">
    <location>
        <begin position="237"/>
        <end position="247"/>
    </location>
</feature>
<proteinExistence type="predicted"/>
<feature type="region of interest" description="Disordered" evidence="1">
    <location>
        <begin position="55"/>
        <end position="256"/>
    </location>
</feature>
<feature type="compositionally biased region" description="Low complexity" evidence="1">
    <location>
        <begin position="55"/>
        <end position="68"/>
    </location>
</feature>
<sequence>MTQASAKKVAKPVTSKPRKTAPVALNDSNNESIPAATSKPQKKAMIAIGKAVQPVVPKPQQKAPVKVVHSNDSNDEPIQPVASDIETAQPATVAIKEGQPDQPSDDEDEQAQIIHSSRKRHIAHIQSSCSSAEHGMEPESPTPVGSGTRHPALKLRKSLVAEESDSGRAAESSKPTDTTSSTGKAALPVAEAAVTIAEPESTTPVGPWTGPTLKLRKPLVAGESEVPKRSVELSKATDATSLASEATPSDAEAAVPKRYKKKHAALPDTEAAVPKCHKTKHVASTSEVAAQAVPKHSKTKNAATLSTGKATIPVEPTITNVGSASESHLRLKHKVMHKAKCSKMKHATGSTTEAAPPLPVLKHTKTKHPLRAKHTETGNDKGQQSTLWPDAPKAAFPVQQGPHQRRQPPSLDGSNTAHWDSYSGPFNAVLDPGMDSSNSSQYPPNWPYPLPPGYGRPHLPAFDSLDTQHGPPSYFPELHNPYVCPPHPNYPQGRLAHDVYGLQDGSSGMYLHPPFEYPHGRSPHDTYGGPSEGSSGTYICLPHSGYGGP</sequence>
<evidence type="ECO:0000313" key="3">
    <source>
        <dbReference type="Proteomes" id="UP000807025"/>
    </source>
</evidence>
<dbReference type="Proteomes" id="UP000807025">
    <property type="component" value="Unassembled WGS sequence"/>
</dbReference>
<dbReference type="EMBL" id="MU154695">
    <property type="protein sequence ID" value="KAF9488815.1"/>
    <property type="molecule type" value="Genomic_DNA"/>
</dbReference>
<comment type="caution">
    <text evidence="2">The sequence shown here is derived from an EMBL/GenBank/DDBJ whole genome shotgun (WGS) entry which is preliminary data.</text>
</comment>
<keyword evidence="3" id="KW-1185">Reference proteome</keyword>
<reference evidence="2" key="1">
    <citation type="submission" date="2020-11" db="EMBL/GenBank/DDBJ databases">
        <authorList>
            <consortium name="DOE Joint Genome Institute"/>
            <person name="Ahrendt S."/>
            <person name="Riley R."/>
            <person name="Andreopoulos W."/>
            <person name="Labutti K."/>
            <person name="Pangilinan J."/>
            <person name="Ruiz-Duenas F.J."/>
            <person name="Barrasa J.M."/>
            <person name="Sanchez-Garcia M."/>
            <person name="Camarero S."/>
            <person name="Miyauchi S."/>
            <person name="Serrano A."/>
            <person name="Linde D."/>
            <person name="Babiker R."/>
            <person name="Drula E."/>
            <person name="Ayuso-Fernandez I."/>
            <person name="Pacheco R."/>
            <person name="Padilla G."/>
            <person name="Ferreira P."/>
            <person name="Barriuso J."/>
            <person name="Kellner H."/>
            <person name="Castanera R."/>
            <person name="Alfaro M."/>
            <person name="Ramirez L."/>
            <person name="Pisabarro A.G."/>
            <person name="Kuo A."/>
            <person name="Tritt A."/>
            <person name="Lipzen A."/>
            <person name="He G."/>
            <person name="Yan M."/>
            <person name="Ng V."/>
            <person name="Cullen D."/>
            <person name="Martin F."/>
            <person name="Rosso M.-N."/>
            <person name="Henrissat B."/>
            <person name="Hibbett D."/>
            <person name="Martinez A.T."/>
            <person name="Grigoriev I.V."/>
        </authorList>
    </citation>
    <scope>NUCLEOTIDE SEQUENCE</scope>
    <source>
        <strain evidence="2">ATCC 90797</strain>
    </source>
</reference>
<accession>A0A9P6DAN9</accession>
<dbReference type="AlphaFoldDB" id="A0A9P6DAN9"/>
<gene>
    <name evidence="2" type="ORF">BDN71DRAFT_1435850</name>
</gene>